<protein>
    <submittedName>
        <fullName evidence="7">Cytochrome P450</fullName>
    </submittedName>
</protein>
<evidence type="ECO:0000256" key="4">
    <source>
        <dbReference type="ARBA" id="ARBA00023004"/>
    </source>
</evidence>
<dbReference type="Proteomes" id="UP000799757">
    <property type="component" value="Unassembled WGS sequence"/>
</dbReference>
<dbReference type="InterPro" id="IPR036396">
    <property type="entry name" value="Cyt_P450_sf"/>
</dbReference>
<evidence type="ECO:0000313" key="8">
    <source>
        <dbReference type="Proteomes" id="UP000799757"/>
    </source>
</evidence>
<dbReference type="InterPro" id="IPR002403">
    <property type="entry name" value="Cyt_P450_E_grp-IV"/>
</dbReference>
<comment type="similarity">
    <text evidence="2 6">Belongs to the cytochrome P450 family.</text>
</comment>
<keyword evidence="6" id="KW-0560">Oxidoreductase</keyword>
<dbReference type="PANTHER" id="PTHR24305">
    <property type="entry name" value="CYTOCHROME P450"/>
    <property type="match status" value="1"/>
</dbReference>
<dbReference type="PANTHER" id="PTHR24305:SF166">
    <property type="entry name" value="CYTOCHROME P450 12A4, MITOCHONDRIAL-RELATED"/>
    <property type="match status" value="1"/>
</dbReference>
<dbReference type="EMBL" id="MU001869">
    <property type="protein sequence ID" value="KAF2795111.1"/>
    <property type="molecule type" value="Genomic_DNA"/>
</dbReference>
<reference evidence="7" key="1">
    <citation type="journal article" date="2020" name="Stud. Mycol.">
        <title>101 Dothideomycetes genomes: a test case for predicting lifestyles and emergence of pathogens.</title>
        <authorList>
            <person name="Haridas S."/>
            <person name="Albert R."/>
            <person name="Binder M."/>
            <person name="Bloem J."/>
            <person name="Labutti K."/>
            <person name="Salamov A."/>
            <person name="Andreopoulos B."/>
            <person name="Baker S."/>
            <person name="Barry K."/>
            <person name="Bills G."/>
            <person name="Bluhm B."/>
            <person name="Cannon C."/>
            <person name="Castanera R."/>
            <person name="Culley D."/>
            <person name="Daum C."/>
            <person name="Ezra D."/>
            <person name="Gonzalez J."/>
            <person name="Henrissat B."/>
            <person name="Kuo A."/>
            <person name="Liang C."/>
            <person name="Lipzen A."/>
            <person name="Lutzoni F."/>
            <person name="Magnuson J."/>
            <person name="Mondo S."/>
            <person name="Nolan M."/>
            <person name="Ohm R."/>
            <person name="Pangilinan J."/>
            <person name="Park H.-J."/>
            <person name="Ramirez L."/>
            <person name="Alfaro M."/>
            <person name="Sun H."/>
            <person name="Tritt A."/>
            <person name="Yoshinaga Y."/>
            <person name="Zwiers L.-H."/>
            <person name="Turgeon B."/>
            <person name="Goodwin S."/>
            <person name="Spatafora J."/>
            <person name="Crous P."/>
            <person name="Grigoriev I."/>
        </authorList>
    </citation>
    <scope>NUCLEOTIDE SEQUENCE</scope>
    <source>
        <strain evidence="7">CBS 109.77</strain>
    </source>
</reference>
<organism evidence="7 8">
    <name type="scientific">Melanomma pulvis-pyrius CBS 109.77</name>
    <dbReference type="NCBI Taxonomy" id="1314802"/>
    <lineage>
        <taxon>Eukaryota</taxon>
        <taxon>Fungi</taxon>
        <taxon>Dikarya</taxon>
        <taxon>Ascomycota</taxon>
        <taxon>Pezizomycotina</taxon>
        <taxon>Dothideomycetes</taxon>
        <taxon>Pleosporomycetidae</taxon>
        <taxon>Pleosporales</taxon>
        <taxon>Melanommataceae</taxon>
        <taxon>Melanomma</taxon>
    </lineage>
</organism>
<dbReference type="GO" id="GO:0005506">
    <property type="term" value="F:iron ion binding"/>
    <property type="evidence" value="ECO:0007669"/>
    <property type="project" value="InterPro"/>
</dbReference>
<dbReference type="SUPFAM" id="SSF48264">
    <property type="entry name" value="Cytochrome P450"/>
    <property type="match status" value="1"/>
</dbReference>
<evidence type="ECO:0000256" key="6">
    <source>
        <dbReference type="RuleBase" id="RU000461"/>
    </source>
</evidence>
<dbReference type="Pfam" id="PF00067">
    <property type="entry name" value="p450"/>
    <property type="match status" value="1"/>
</dbReference>
<evidence type="ECO:0000313" key="7">
    <source>
        <dbReference type="EMBL" id="KAF2795111.1"/>
    </source>
</evidence>
<dbReference type="OrthoDB" id="1470350at2759"/>
<sequence>MSLSLVLTLLGAIFLLLLFRYILTPLFLSPLAHIPAAHPTSVFTPLWISYHRRGGSQALPAITRAHSLYGPIIRLGPHELSVRSQSAIHKVYIEKGGFAKPKFWADEFMSYGVRNMVSMQGGIGSKEHAGRKRDLGNVYAKSVLLGSGVLSDVAARVLRGMDEVLERIVGEEDNADAEKTGSGVMEVYNFNGAVNADIASSYIYGTDGRTNFVGDVAKRNEYFEHHGTWLKGKHGHAESQKWLEEFGVQLCGPGVSALRDEEKGGADAVVYKQLHARGLRGNDMASETLDHFIAGAEAPRTTLTYLQWELSRNPTRQARLRTELRTLPLDPTTDIPNLKALDALPFLDAVLMETLRLYTPTPGPQHRITPPEGTTIHGIFIPGSTRISASLAILHHNAEVFPEPGVWRPERWGGGDKERESLEEMRKWFWVFSKGSRGCIGKDFTVIVMKLIVAKMYSKYETEVMEDGNMEQEDKFLAGPVGERLVLRFRAVK</sequence>
<evidence type="ECO:0000256" key="1">
    <source>
        <dbReference type="ARBA" id="ARBA00001971"/>
    </source>
</evidence>
<comment type="cofactor">
    <cofactor evidence="1 5">
        <name>heme</name>
        <dbReference type="ChEBI" id="CHEBI:30413"/>
    </cofactor>
</comment>
<dbReference type="InterPro" id="IPR001128">
    <property type="entry name" value="Cyt_P450"/>
</dbReference>
<keyword evidence="4 5" id="KW-0408">Iron</keyword>
<name>A0A6A6XFL3_9PLEO</name>
<keyword evidence="8" id="KW-1185">Reference proteome</keyword>
<feature type="binding site" description="axial binding residue" evidence="5">
    <location>
        <position position="439"/>
    </location>
    <ligand>
        <name>heme</name>
        <dbReference type="ChEBI" id="CHEBI:30413"/>
    </ligand>
    <ligandPart>
        <name>Fe</name>
        <dbReference type="ChEBI" id="CHEBI:18248"/>
    </ligandPart>
</feature>
<keyword evidence="3 5" id="KW-0479">Metal-binding</keyword>
<dbReference type="PRINTS" id="PR00465">
    <property type="entry name" value="EP450IV"/>
</dbReference>
<evidence type="ECO:0000256" key="2">
    <source>
        <dbReference type="ARBA" id="ARBA00010617"/>
    </source>
</evidence>
<dbReference type="GO" id="GO:0020037">
    <property type="term" value="F:heme binding"/>
    <property type="evidence" value="ECO:0007669"/>
    <property type="project" value="InterPro"/>
</dbReference>
<evidence type="ECO:0000256" key="5">
    <source>
        <dbReference type="PIRSR" id="PIRSR602403-1"/>
    </source>
</evidence>
<gene>
    <name evidence="7" type="ORF">K505DRAFT_302753</name>
</gene>
<accession>A0A6A6XFL3</accession>
<evidence type="ECO:0000256" key="3">
    <source>
        <dbReference type="ARBA" id="ARBA00022723"/>
    </source>
</evidence>
<dbReference type="GO" id="GO:0004497">
    <property type="term" value="F:monooxygenase activity"/>
    <property type="evidence" value="ECO:0007669"/>
    <property type="project" value="UniProtKB-KW"/>
</dbReference>
<keyword evidence="5 6" id="KW-0349">Heme</keyword>
<keyword evidence="6" id="KW-0503">Monooxygenase</keyword>
<dbReference type="PRINTS" id="PR00385">
    <property type="entry name" value="P450"/>
</dbReference>
<proteinExistence type="inferred from homology"/>
<dbReference type="Gene3D" id="1.10.630.10">
    <property type="entry name" value="Cytochrome P450"/>
    <property type="match status" value="1"/>
</dbReference>
<dbReference type="PROSITE" id="PS00086">
    <property type="entry name" value="CYTOCHROME_P450"/>
    <property type="match status" value="1"/>
</dbReference>
<dbReference type="AlphaFoldDB" id="A0A6A6XFL3"/>
<dbReference type="InterPro" id="IPR050121">
    <property type="entry name" value="Cytochrome_P450_monoxygenase"/>
</dbReference>
<dbReference type="GO" id="GO:0016705">
    <property type="term" value="F:oxidoreductase activity, acting on paired donors, with incorporation or reduction of molecular oxygen"/>
    <property type="evidence" value="ECO:0007669"/>
    <property type="project" value="InterPro"/>
</dbReference>
<dbReference type="InterPro" id="IPR017972">
    <property type="entry name" value="Cyt_P450_CS"/>
</dbReference>